<dbReference type="InterPro" id="IPR003594">
    <property type="entry name" value="HATPase_dom"/>
</dbReference>
<reference evidence="8 10" key="2">
    <citation type="submission" date="2021-03" db="EMBL/GenBank/DDBJ databases">
        <title>Rapid diversification of plasmids in a genus of pathogenic and nitrogen fixing bacteria.</title>
        <authorList>
            <person name="Weisberg A.J."/>
            <person name="Miller M."/>
            <person name="Ream W."/>
            <person name="Grunwald N.J."/>
            <person name="Chang J.H."/>
        </authorList>
    </citation>
    <scope>NUCLEOTIDE SEQUENCE [LARGE SCALE GENOMIC DNA]</scope>
    <source>
        <strain evidence="8 10">AF3.44</strain>
    </source>
</reference>
<dbReference type="Pfam" id="PF00360">
    <property type="entry name" value="PHY"/>
    <property type="match status" value="1"/>
</dbReference>
<dbReference type="InterPro" id="IPR036890">
    <property type="entry name" value="HATPase_C_sf"/>
</dbReference>
<evidence type="ECO:0000313" key="7">
    <source>
        <dbReference type="EMBL" id="QCI96560.1"/>
    </source>
</evidence>
<dbReference type="InterPro" id="IPR035965">
    <property type="entry name" value="PAS-like_dom_sf"/>
</dbReference>
<dbReference type="Pfam" id="PF13581">
    <property type="entry name" value="HATPase_c_2"/>
    <property type="match status" value="1"/>
</dbReference>
<evidence type="ECO:0000313" key="10">
    <source>
        <dbReference type="Proteomes" id="UP000826513"/>
    </source>
</evidence>
<reference evidence="7 9" key="1">
    <citation type="submission" date="2019-04" db="EMBL/GenBank/DDBJ databases">
        <title>Complete genome sequence of Agrobacterium larrymoorei CFBP5473.</title>
        <authorList>
            <person name="Haryono M."/>
            <person name="Chou L."/>
            <person name="Lin Y.-C."/>
            <person name="Lai E.-M."/>
            <person name="Kuo C.-H."/>
        </authorList>
    </citation>
    <scope>NUCLEOTIDE SEQUENCE [LARGE SCALE GENOMIC DNA]</scope>
    <source>
        <strain evidence="7 9">CFBP5473</strain>
    </source>
</reference>
<protein>
    <submittedName>
        <fullName evidence="7">GAF domain-containing protein</fullName>
    </submittedName>
</protein>
<dbReference type="PRINTS" id="PR01033">
    <property type="entry name" value="PHYTOCHROME"/>
</dbReference>
<evidence type="ECO:0000313" key="8">
    <source>
        <dbReference type="EMBL" id="QYA08019.1"/>
    </source>
</evidence>
<dbReference type="SMART" id="SM00065">
    <property type="entry name" value="GAF"/>
    <property type="match status" value="1"/>
</dbReference>
<dbReference type="InterPro" id="IPR013654">
    <property type="entry name" value="PAS_2"/>
</dbReference>
<proteinExistence type="inferred from homology"/>
<dbReference type="OrthoDB" id="9760752at2"/>
<evidence type="ECO:0000256" key="4">
    <source>
        <dbReference type="ARBA" id="ARBA00022991"/>
    </source>
</evidence>
<comment type="similarity">
    <text evidence="1">In the N-terminal section; belongs to the phytochrome family.</text>
</comment>
<dbReference type="Pfam" id="PF07568">
    <property type="entry name" value="HisKA_2"/>
    <property type="match status" value="1"/>
</dbReference>
<dbReference type="InterPro" id="IPR013515">
    <property type="entry name" value="Phytochrome_cen-reg"/>
</dbReference>
<evidence type="ECO:0000259" key="6">
    <source>
        <dbReference type="PROSITE" id="PS50046"/>
    </source>
</evidence>
<dbReference type="InterPro" id="IPR043150">
    <property type="entry name" value="Phytochrome_PHY_sf"/>
</dbReference>
<dbReference type="InterPro" id="IPR003018">
    <property type="entry name" value="GAF"/>
</dbReference>
<organism evidence="7 9">
    <name type="scientific">Agrobacterium larrymoorei</name>
    <dbReference type="NCBI Taxonomy" id="160699"/>
    <lineage>
        <taxon>Bacteria</taxon>
        <taxon>Pseudomonadati</taxon>
        <taxon>Pseudomonadota</taxon>
        <taxon>Alphaproteobacteria</taxon>
        <taxon>Hyphomicrobiales</taxon>
        <taxon>Rhizobiaceae</taxon>
        <taxon>Rhizobium/Agrobacterium group</taxon>
        <taxon>Agrobacterium</taxon>
    </lineage>
</organism>
<name>A0A4D7DXV5_9HYPH</name>
<dbReference type="Proteomes" id="UP000298545">
    <property type="component" value="Chromosome circular"/>
</dbReference>
<dbReference type="SUPFAM" id="SSF55781">
    <property type="entry name" value="GAF domain-like"/>
    <property type="match status" value="2"/>
</dbReference>
<dbReference type="GO" id="GO:0009881">
    <property type="term" value="F:photoreceptor activity"/>
    <property type="evidence" value="ECO:0007669"/>
    <property type="project" value="UniProtKB-KW"/>
</dbReference>
<dbReference type="Proteomes" id="UP000826513">
    <property type="component" value="Chromosome 1"/>
</dbReference>
<accession>A0A4D7DXV5</accession>
<dbReference type="GO" id="GO:0009584">
    <property type="term" value="P:detection of visible light"/>
    <property type="evidence" value="ECO:0007669"/>
    <property type="project" value="InterPro"/>
</dbReference>
<dbReference type="InterPro" id="IPR001294">
    <property type="entry name" value="Phytochrome"/>
</dbReference>
<dbReference type="SUPFAM" id="SSF55874">
    <property type="entry name" value="ATPase domain of HSP90 chaperone/DNA topoisomerase II/histidine kinase"/>
    <property type="match status" value="1"/>
</dbReference>
<dbReference type="Pfam" id="PF08446">
    <property type="entry name" value="PAS_2"/>
    <property type="match status" value="1"/>
</dbReference>
<evidence type="ECO:0000256" key="3">
    <source>
        <dbReference type="ARBA" id="ARBA00022606"/>
    </source>
</evidence>
<dbReference type="RefSeq" id="WP_027674602.1">
    <property type="nucleotide sequence ID" value="NZ_CP039691.1"/>
</dbReference>
<dbReference type="SUPFAM" id="SSF55785">
    <property type="entry name" value="PYP-like sensor domain (PAS domain)"/>
    <property type="match status" value="1"/>
</dbReference>
<dbReference type="Gene3D" id="3.30.450.20">
    <property type="entry name" value="PAS domain"/>
    <property type="match status" value="2"/>
</dbReference>
<dbReference type="EMBL" id="CP072167">
    <property type="protein sequence ID" value="QYA08019.1"/>
    <property type="molecule type" value="Genomic_DNA"/>
</dbReference>
<evidence type="ECO:0000256" key="2">
    <source>
        <dbReference type="ARBA" id="ARBA00022543"/>
    </source>
</evidence>
<dbReference type="Gene3D" id="3.30.450.40">
    <property type="match status" value="1"/>
</dbReference>
<dbReference type="STRING" id="1367849.GCA_000518585_01787"/>
<dbReference type="InterPro" id="IPR011495">
    <property type="entry name" value="Sig_transdc_His_kin_sub2_dim/P"/>
</dbReference>
<dbReference type="GO" id="GO:0006355">
    <property type="term" value="P:regulation of DNA-templated transcription"/>
    <property type="evidence" value="ECO:0007669"/>
    <property type="project" value="InterPro"/>
</dbReference>
<keyword evidence="10" id="KW-1185">Reference proteome</keyword>
<dbReference type="PROSITE" id="PS50046">
    <property type="entry name" value="PHYTOCHROME_2"/>
    <property type="match status" value="1"/>
</dbReference>
<evidence type="ECO:0000256" key="5">
    <source>
        <dbReference type="ARBA" id="ARBA00023170"/>
    </source>
</evidence>
<evidence type="ECO:0000313" key="9">
    <source>
        <dbReference type="Proteomes" id="UP000298545"/>
    </source>
</evidence>
<keyword evidence="4" id="KW-0157">Chromophore</keyword>
<keyword evidence="5" id="KW-0675">Receptor</keyword>
<dbReference type="EMBL" id="CP039691">
    <property type="protein sequence ID" value="QCI96560.1"/>
    <property type="molecule type" value="Genomic_DNA"/>
</dbReference>
<dbReference type="Gene3D" id="3.30.565.10">
    <property type="entry name" value="Histidine kinase-like ATPase, C-terminal domain"/>
    <property type="match status" value="1"/>
</dbReference>
<gene>
    <name evidence="7" type="ORF">CFBP5473_00640</name>
    <name evidence="8" type="ORF">J5285_04745</name>
</gene>
<dbReference type="InterPro" id="IPR016132">
    <property type="entry name" value="Phyto_chromo_attachment"/>
</dbReference>
<dbReference type="PANTHER" id="PTHR43065:SF23">
    <property type="entry name" value="SENSOR HISTIDINE KINASE PDTAS"/>
    <property type="match status" value="1"/>
</dbReference>
<evidence type="ECO:0000256" key="1">
    <source>
        <dbReference type="ARBA" id="ARBA00006402"/>
    </source>
</evidence>
<dbReference type="InterPro" id="IPR029016">
    <property type="entry name" value="GAF-like_dom_sf"/>
</dbReference>
<dbReference type="KEGG" id="alf:CFBP5473_00640"/>
<keyword evidence="2" id="KW-0600">Photoreceptor protein</keyword>
<dbReference type="Pfam" id="PF01590">
    <property type="entry name" value="GAF"/>
    <property type="match status" value="1"/>
</dbReference>
<keyword evidence="3" id="KW-0716">Sensory transduction</keyword>
<sequence>MLRDENTQIISCDLEPIHRPGSIQPHGLMLVARAETLEIVGAGGDVALRFGRDWHGQTLDVFLGLDLTQISATARTGHPAVIGRVSVAKGDMNAVAFVSGDYIVVELDEAEEDAILSVPFLYGLEAATAMFERAGTLADLSQEAAKTFRQLTGYGRVMIYQFLDDDAGVVTGESLDETSGSFINHHFPASDIPRQARALYVRNKVRVIPDVHYVPQPVMGTEDFSGIDLSDSMLRSVSPVHLQYLRNMGVAASASISIVKDGTLWGLIACHHHEPKTIPLSIRLACQALASGLSRQVKAKEEAEFYRERIRLRAQEDAVLSQLGGDKSLGDFFENSGRELAKLLNADGFAATQGKDLFTFGRCPDNIDIRDIAEFVRRPAAVQALSTASLPRLLPEAKAYADRASGLLAVTMSTEVPTILLWFRAEHLEVVKWAGNPHKDIPVKPDETLNPRTSFEEWTESVREKARPWSHAEIDAASRIVRLMLEHRNNRRTRQLNMELTTTLKENESLIKQKDYLLKEVNHRVQNSLQLVSAFLRMQGRAAGDEAVSTHLEEAQKRLNAVALVHRRLYQDDSVEIIDLSRYLEDLVRDMQASMDQRWVNHMIMDLAPILISTDRAVNVGLLLTELIINAQKYAYDGDPGSLLIKLEQHRTSFRLIVADKGRGKTSQNTSGFGSRMLTAIGDRLKGHLDEEDNSPGLRVVVTAAI</sequence>
<dbReference type="AlphaFoldDB" id="A0A4D7DXV5"/>
<dbReference type="PANTHER" id="PTHR43065">
    <property type="entry name" value="SENSOR HISTIDINE KINASE"/>
    <property type="match status" value="1"/>
</dbReference>
<feature type="domain" description="Phytochrome chromophore attachment site" evidence="6">
    <location>
        <begin position="136"/>
        <end position="291"/>
    </location>
</feature>
<dbReference type="Gene3D" id="3.30.450.270">
    <property type="match status" value="1"/>
</dbReference>